<sequence length="142" mass="15903">MNDNDPMGPAERNLYNFISNAVVEARARALRRQQNVEWQKLIKAYLRGLSRIVGSAKTIALGIFVFASIRFCWDAWSNLSLGSLTVGFLLLAISLLAAVDTAERTIGRWEWRPKSGSPLHYHFAVGMRAKRMSKLANPGIVQ</sequence>
<proteinExistence type="predicted"/>
<accession>A0ABT0BW63</accession>
<keyword evidence="1" id="KW-1133">Transmembrane helix</keyword>
<gene>
    <name evidence="2" type="ORF">MTR66_20760</name>
</gene>
<feature type="transmembrane region" description="Helical" evidence="1">
    <location>
        <begin position="49"/>
        <end position="69"/>
    </location>
</feature>
<keyword evidence="1" id="KW-0812">Transmembrane</keyword>
<reference evidence="2 3" key="1">
    <citation type="submission" date="2022-04" db="EMBL/GenBank/DDBJ databases">
        <title>Identification of a novel bacterium isolated from mangrove sediments.</title>
        <authorList>
            <person name="Pan X."/>
        </authorList>
    </citation>
    <scope>NUCLEOTIDE SEQUENCE [LARGE SCALE GENOMIC DNA]</scope>
    <source>
        <strain evidence="2 3">B2638</strain>
    </source>
</reference>
<keyword evidence="3" id="KW-1185">Reference proteome</keyword>
<name>A0ABT0BW63_9SPHN</name>
<evidence type="ECO:0000256" key="1">
    <source>
        <dbReference type="SAM" id="Phobius"/>
    </source>
</evidence>
<keyword evidence="1" id="KW-0472">Membrane</keyword>
<dbReference type="RefSeq" id="WP_243924578.1">
    <property type="nucleotide sequence ID" value="NZ_JALHLG010000077.1"/>
</dbReference>
<evidence type="ECO:0000313" key="2">
    <source>
        <dbReference type="EMBL" id="MCJ2189225.1"/>
    </source>
</evidence>
<organism evidence="2 3">
    <name type="scientific">Novosphingobium beihaiensis</name>
    <dbReference type="NCBI Taxonomy" id="2930389"/>
    <lineage>
        <taxon>Bacteria</taxon>
        <taxon>Pseudomonadati</taxon>
        <taxon>Pseudomonadota</taxon>
        <taxon>Alphaproteobacteria</taxon>
        <taxon>Sphingomonadales</taxon>
        <taxon>Sphingomonadaceae</taxon>
        <taxon>Novosphingobium</taxon>
    </lineage>
</organism>
<evidence type="ECO:0008006" key="4">
    <source>
        <dbReference type="Google" id="ProtNLM"/>
    </source>
</evidence>
<protein>
    <recommendedName>
        <fullName evidence="4">SMODS and SLOG-associating 2TM effector domain-containing protein</fullName>
    </recommendedName>
</protein>
<dbReference type="Proteomes" id="UP001202281">
    <property type="component" value="Unassembled WGS sequence"/>
</dbReference>
<evidence type="ECO:0000313" key="3">
    <source>
        <dbReference type="Proteomes" id="UP001202281"/>
    </source>
</evidence>
<feature type="transmembrane region" description="Helical" evidence="1">
    <location>
        <begin position="75"/>
        <end position="99"/>
    </location>
</feature>
<comment type="caution">
    <text evidence="2">The sequence shown here is derived from an EMBL/GenBank/DDBJ whole genome shotgun (WGS) entry which is preliminary data.</text>
</comment>
<dbReference type="EMBL" id="JALHLG010000077">
    <property type="protein sequence ID" value="MCJ2189225.1"/>
    <property type="molecule type" value="Genomic_DNA"/>
</dbReference>